<evidence type="ECO:0000313" key="3">
    <source>
        <dbReference type="EMBL" id="GMF35604.1"/>
    </source>
</evidence>
<keyword evidence="1" id="KW-1133">Transmembrane helix</keyword>
<accession>A0A9W6XBN5</accession>
<protein>
    <submittedName>
        <fullName evidence="3">Unnamed protein product</fullName>
    </submittedName>
</protein>
<dbReference type="OrthoDB" id="68481at2759"/>
<organism evidence="3 4">
    <name type="scientific">Phytophthora lilii</name>
    <dbReference type="NCBI Taxonomy" id="2077276"/>
    <lineage>
        <taxon>Eukaryota</taxon>
        <taxon>Sar</taxon>
        <taxon>Stramenopiles</taxon>
        <taxon>Oomycota</taxon>
        <taxon>Peronosporomycetes</taxon>
        <taxon>Peronosporales</taxon>
        <taxon>Peronosporaceae</taxon>
        <taxon>Phytophthora</taxon>
    </lineage>
</organism>
<feature type="domain" description="EF-hand" evidence="2">
    <location>
        <begin position="255"/>
        <end position="290"/>
    </location>
</feature>
<evidence type="ECO:0000256" key="1">
    <source>
        <dbReference type="SAM" id="Phobius"/>
    </source>
</evidence>
<comment type="caution">
    <text evidence="3">The sequence shown here is derived from an EMBL/GenBank/DDBJ whole genome shotgun (WGS) entry which is preliminary data.</text>
</comment>
<feature type="transmembrane region" description="Helical" evidence="1">
    <location>
        <begin position="38"/>
        <end position="61"/>
    </location>
</feature>
<gene>
    <name evidence="3" type="ORF">Plil01_001511700</name>
</gene>
<dbReference type="Proteomes" id="UP001165083">
    <property type="component" value="Unassembled WGS sequence"/>
</dbReference>
<dbReference type="InterPro" id="IPR002048">
    <property type="entry name" value="EF_hand_dom"/>
</dbReference>
<evidence type="ECO:0000313" key="4">
    <source>
        <dbReference type="Proteomes" id="UP001165083"/>
    </source>
</evidence>
<keyword evidence="1" id="KW-0472">Membrane</keyword>
<dbReference type="PROSITE" id="PS50222">
    <property type="entry name" value="EF_HAND_2"/>
    <property type="match status" value="1"/>
</dbReference>
<keyword evidence="4" id="KW-1185">Reference proteome</keyword>
<dbReference type="GO" id="GO:0005509">
    <property type="term" value="F:calcium ion binding"/>
    <property type="evidence" value="ECO:0007669"/>
    <property type="project" value="InterPro"/>
</dbReference>
<dbReference type="EMBL" id="BSXW01001295">
    <property type="protein sequence ID" value="GMF35604.1"/>
    <property type="molecule type" value="Genomic_DNA"/>
</dbReference>
<proteinExistence type="predicted"/>
<evidence type="ECO:0000259" key="2">
    <source>
        <dbReference type="PROSITE" id="PS50222"/>
    </source>
</evidence>
<dbReference type="SUPFAM" id="SSF47473">
    <property type="entry name" value="EF-hand"/>
    <property type="match status" value="1"/>
</dbReference>
<reference evidence="3" key="1">
    <citation type="submission" date="2023-04" db="EMBL/GenBank/DDBJ databases">
        <title>Phytophthora lilii NBRC 32176.</title>
        <authorList>
            <person name="Ichikawa N."/>
            <person name="Sato H."/>
            <person name="Tonouchi N."/>
        </authorList>
    </citation>
    <scope>NUCLEOTIDE SEQUENCE</scope>
    <source>
        <strain evidence="3">NBRC 32176</strain>
    </source>
</reference>
<name>A0A9W6XBN5_9STRA</name>
<feature type="transmembrane region" description="Helical" evidence="1">
    <location>
        <begin position="150"/>
        <end position="170"/>
    </location>
</feature>
<dbReference type="InterPro" id="IPR011992">
    <property type="entry name" value="EF-hand-dom_pair"/>
</dbReference>
<keyword evidence="1" id="KW-0812">Transmembrane</keyword>
<sequence>MTDVDAPMWVLLLAVAWSLEGINDALHRSEPELARRRGLVFVLLGFAWALLILHVAVLIYFRSCVQQLLKAAGMVANKYDLESRLKSIARDEARAWTQEDAGRALVTMQKVQELHETGRLQAHCCADENAFLMKSEEVPGVEIRCFSRKLWHFIVMLLLMLNGFYLALVVQCVAYQVGIVYADLSVIEVLAIPLPLAVNTLLLQPPIFQNLVVVSSIFRVDGNTLSEVINHFREIVELRSEFAALLLANMQTKMLSINDLLTGLEAHDTDRSGAIDIETMRVALRSFGLHLSSFRPERVIQYQCTPNNADTPSPSAVAERAGGGRKHCCLSRDIIPTSSAFAWNSIIACSCYHK</sequence>
<dbReference type="AlphaFoldDB" id="A0A9W6XBN5"/>